<keyword evidence="2" id="KW-1185">Reference proteome</keyword>
<name>A0ACC0A0F9_CATRO</name>
<proteinExistence type="predicted"/>
<protein>
    <submittedName>
        <fullName evidence="1">Uncharacterized protein</fullName>
    </submittedName>
</protein>
<evidence type="ECO:0000313" key="1">
    <source>
        <dbReference type="EMBL" id="KAI5654015.1"/>
    </source>
</evidence>
<comment type="caution">
    <text evidence="1">The sequence shown here is derived from an EMBL/GenBank/DDBJ whole genome shotgun (WGS) entry which is preliminary data.</text>
</comment>
<evidence type="ECO:0000313" key="2">
    <source>
        <dbReference type="Proteomes" id="UP001060085"/>
    </source>
</evidence>
<accession>A0ACC0A0F9</accession>
<gene>
    <name evidence="1" type="ORF">M9H77_31202</name>
</gene>
<dbReference type="EMBL" id="CM044707">
    <property type="protein sequence ID" value="KAI5654015.1"/>
    <property type="molecule type" value="Genomic_DNA"/>
</dbReference>
<dbReference type="Proteomes" id="UP001060085">
    <property type="component" value="Linkage Group LG07"/>
</dbReference>
<sequence length="230" mass="25972">MVRERRDSSLKDGLVTYDPEIKRMLQSTHRTLQFETTNNNGINPVDKMEEEYQDPPPVAYAEPTHKPRATGDDMSGDIEVPLILGHPFLVATKALIDVGEGKLALRLGDMKVVLRIPDVMRKSLDHDDTCFMIDVIDPYISAHVQEFLQDGALLIALQHDDQGKVDFEKMSSRSEDDERKQKQDESENDENGAGRISGERDCPLRVSSGSENDEKEQEWNENGAKTMKSE</sequence>
<reference evidence="2" key="1">
    <citation type="journal article" date="2023" name="Nat. Plants">
        <title>Single-cell RNA sequencing provides a high-resolution roadmap for understanding the multicellular compartmentation of specialized metabolism.</title>
        <authorList>
            <person name="Sun S."/>
            <person name="Shen X."/>
            <person name="Li Y."/>
            <person name="Li Y."/>
            <person name="Wang S."/>
            <person name="Li R."/>
            <person name="Zhang H."/>
            <person name="Shen G."/>
            <person name="Guo B."/>
            <person name="Wei J."/>
            <person name="Xu J."/>
            <person name="St-Pierre B."/>
            <person name="Chen S."/>
            <person name="Sun C."/>
        </authorList>
    </citation>
    <scope>NUCLEOTIDE SEQUENCE [LARGE SCALE GENOMIC DNA]</scope>
</reference>
<organism evidence="1 2">
    <name type="scientific">Catharanthus roseus</name>
    <name type="common">Madagascar periwinkle</name>
    <name type="synonym">Vinca rosea</name>
    <dbReference type="NCBI Taxonomy" id="4058"/>
    <lineage>
        <taxon>Eukaryota</taxon>
        <taxon>Viridiplantae</taxon>
        <taxon>Streptophyta</taxon>
        <taxon>Embryophyta</taxon>
        <taxon>Tracheophyta</taxon>
        <taxon>Spermatophyta</taxon>
        <taxon>Magnoliopsida</taxon>
        <taxon>eudicotyledons</taxon>
        <taxon>Gunneridae</taxon>
        <taxon>Pentapetalae</taxon>
        <taxon>asterids</taxon>
        <taxon>lamiids</taxon>
        <taxon>Gentianales</taxon>
        <taxon>Apocynaceae</taxon>
        <taxon>Rauvolfioideae</taxon>
        <taxon>Vinceae</taxon>
        <taxon>Catharanthinae</taxon>
        <taxon>Catharanthus</taxon>
    </lineage>
</organism>